<sequence>MNGANLSLPEPIELVAIDPARNIRRRYSITAMPRSFRHDRCGNPLGSDWLTRPGPAARLHRSRGGRPPHCRDPAAARHGRNPDRGALRAGACRGLSRHRHVGCLKKSAGATASMLPAQAAPPLLDDSPDDHRPTVALRILADGGSAEQDDGGASRVVRSPVSATRAMVMARSRRNGRSGKASRQIFSAIDASSCGVGDRASRMHAIKARGNRRSIISLSDRDMRAL</sequence>
<evidence type="ECO:0000313" key="2">
    <source>
        <dbReference type="EMBL" id="TDN78202.1"/>
    </source>
</evidence>
<proteinExistence type="predicted"/>
<dbReference type="AlphaFoldDB" id="A0A4R6FAX0"/>
<protein>
    <submittedName>
        <fullName evidence="2">Uncharacterized protein</fullName>
    </submittedName>
</protein>
<organism evidence="2 3">
    <name type="scientific">Stakelama pacifica</name>
    <dbReference type="NCBI Taxonomy" id="517720"/>
    <lineage>
        <taxon>Bacteria</taxon>
        <taxon>Pseudomonadati</taxon>
        <taxon>Pseudomonadota</taxon>
        <taxon>Alphaproteobacteria</taxon>
        <taxon>Sphingomonadales</taxon>
        <taxon>Sphingomonadaceae</taxon>
        <taxon>Stakelama</taxon>
    </lineage>
</organism>
<reference evidence="2 3" key="1">
    <citation type="submission" date="2019-03" db="EMBL/GenBank/DDBJ databases">
        <title>Genomic Encyclopedia of Type Strains, Phase IV (KMG-IV): sequencing the most valuable type-strain genomes for metagenomic binning, comparative biology and taxonomic classification.</title>
        <authorList>
            <person name="Goeker M."/>
        </authorList>
    </citation>
    <scope>NUCLEOTIDE SEQUENCE [LARGE SCALE GENOMIC DNA]</scope>
    <source>
        <strain evidence="2 3">DSM 25059</strain>
    </source>
</reference>
<accession>A0A4R6FAX0</accession>
<dbReference type="EMBL" id="SNWD01000019">
    <property type="protein sequence ID" value="TDN78202.1"/>
    <property type="molecule type" value="Genomic_DNA"/>
</dbReference>
<dbReference type="Proteomes" id="UP000295493">
    <property type="component" value="Unassembled WGS sequence"/>
</dbReference>
<comment type="caution">
    <text evidence="2">The sequence shown here is derived from an EMBL/GenBank/DDBJ whole genome shotgun (WGS) entry which is preliminary data.</text>
</comment>
<evidence type="ECO:0000313" key="3">
    <source>
        <dbReference type="Proteomes" id="UP000295493"/>
    </source>
</evidence>
<keyword evidence="3" id="KW-1185">Reference proteome</keyword>
<name>A0A4R6FAX0_9SPHN</name>
<evidence type="ECO:0000256" key="1">
    <source>
        <dbReference type="SAM" id="MobiDB-lite"/>
    </source>
</evidence>
<feature type="compositionally biased region" description="Basic residues" evidence="1">
    <location>
        <begin position="58"/>
        <end position="68"/>
    </location>
</feature>
<gene>
    <name evidence="2" type="ORF">EV664_11959</name>
</gene>
<feature type="compositionally biased region" description="Basic and acidic residues" evidence="1">
    <location>
        <begin position="69"/>
        <end position="86"/>
    </location>
</feature>
<feature type="region of interest" description="Disordered" evidence="1">
    <location>
        <begin position="47"/>
        <end position="87"/>
    </location>
</feature>